<evidence type="ECO:0000313" key="6">
    <source>
        <dbReference type="Proteomes" id="UP000562929"/>
    </source>
</evidence>
<dbReference type="PRINTS" id="PR00081">
    <property type="entry name" value="GDHRDH"/>
</dbReference>
<keyword evidence="4" id="KW-0684">Rhamnose metabolism</keyword>
<dbReference type="PANTHER" id="PTHR42760">
    <property type="entry name" value="SHORT-CHAIN DEHYDROGENASES/REDUCTASES FAMILY MEMBER"/>
    <property type="match status" value="1"/>
</dbReference>
<dbReference type="GO" id="GO:0019301">
    <property type="term" value="P:rhamnose catabolic process"/>
    <property type="evidence" value="ECO:0007669"/>
    <property type="project" value="UniProtKB-ARBA"/>
</dbReference>
<dbReference type="EMBL" id="JAACLJ010000001">
    <property type="protein sequence ID" value="KAF4595292.1"/>
    <property type="molecule type" value="Genomic_DNA"/>
</dbReference>
<dbReference type="InterPro" id="IPR002347">
    <property type="entry name" value="SDR_fam"/>
</dbReference>
<gene>
    <name evidence="5" type="ORF">GQ602_000905</name>
</gene>
<evidence type="ECO:0000256" key="4">
    <source>
        <dbReference type="ARBA" id="ARBA00023308"/>
    </source>
</evidence>
<keyword evidence="3" id="KW-0560">Oxidoreductase</keyword>
<dbReference type="SUPFAM" id="SSF51735">
    <property type="entry name" value="NAD(P)-binding Rossmann-fold domains"/>
    <property type="match status" value="1"/>
</dbReference>
<dbReference type="InterPro" id="IPR036291">
    <property type="entry name" value="NAD(P)-bd_dom_sf"/>
</dbReference>
<dbReference type="Gene3D" id="3.40.50.720">
    <property type="entry name" value="NAD(P)-binding Rossmann-like Domain"/>
    <property type="match status" value="1"/>
</dbReference>
<dbReference type="FunFam" id="3.40.50.720:FF:000417">
    <property type="entry name" value="Glucose 1-dehydrogenase, putative"/>
    <property type="match status" value="1"/>
</dbReference>
<evidence type="ECO:0000256" key="1">
    <source>
        <dbReference type="ARBA" id="ARBA00006484"/>
    </source>
</evidence>
<dbReference type="AlphaFoldDB" id="A0A8H4QD52"/>
<reference evidence="5 6" key="1">
    <citation type="journal article" date="2020" name="G3 (Bethesda)">
        <title>Genetic Underpinnings of Host Manipulation by Ophiocordyceps as Revealed by Comparative Transcriptomics.</title>
        <authorList>
            <person name="Will I."/>
            <person name="Das B."/>
            <person name="Trinh T."/>
            <person name="Brachmann A."/>
            <person name="Ohm R.A."/>
            <person name="de Bekker C."/>
        </authorList>
    </citation>
    <scope>NUCLEOTIDE SEQUENCE [LARGE SCALE GENOMIC DNA]</scope>
    <source>
        <strain evidence="5 6">EC05</strain>
    </source>
</reference>
<dbReference type="Pfam" id="PF13561">
    <property type="entry name" value="adh_short_C2"/>
    <property type="match status" value="1"/>
</dbReference>
<dbReference type="OrthoDB" id="417891at2759"/>
<proteinExistence type="inferred from homology"/>
<protein>
    <submittedName>
        <fullName evidence="5">Glucose 1-dehydrogenase</fullName>
    </submittedName>
</protein>
<evidence type="ECO:0000256" key="2">
    <source>
        <dbReference type="ARBA" id="ARBA00022857"/>
    </source>
</evidence>
<sequence>MALLLAGKTAIITGGTTGIGRAICLEYLRRGASVVVNHLGDEGGRRHAESLAEEAARSSSSSSSPGHLVLEAGDVRDPATATRLVDRAVALSGPQRRLDVCVSNAGVCTFADLLSVSPTLLDETIRTNLDGAFFITQAAARQMAQAQTPPGGSIIGVSSVSALVGGSRQTHYTPTKAGVLSLMQSAAAALGSHGIRCNALLPGTIRTRLNDEDLANGEKRRYMERRIPLGRIAATLLARSCLSMAACLLICSNDADPIYRPLLSLHARTTYPT</sequence>
<dbReference type="PANTHER" id="PTHR42760:SF83">
    <property type="entry name" value="(3R)-3-HYDROXYACYL-COA DEHYDROGENASE"/>
    <property type="match status" value="1"/>
</dbReference>
<organism evidence="5 6">
    <name type="scientific">Ophiocordyceps camponoti-floridani</name>
    <dbReference type="NCBI Taxonomy" id="2030778"/>
    <lineage>
        <taxon>Eukaryota</taxon>
        <taxon>Fungi</taxon>
        <taxon>Dikarya</taxon>
        <taxon>Ascomycota</taxon>
        <taxon>Pezizomycotina</taxon>
        <taxon>Sordariomycetes</taxon>
        <taxon>Hypocreomycetidae</taxon>
        <taxon>Hypocreales</taxon>
        <taxon>Ophiocordycipitaceae</taxon>
        <taxon>Ophiocordyceps</taxon>
    </lineage>
</organism>
<keyword evidence="6" id="KW-1185">Reference proteome</keyword>
<evidence type="ECO:0000256" key="3">
    <source>
        <dbReference type="ARBA" id="ARBA00023002"/>
    </source>
</evidence>
<dbReference type="CDD" id="cd05233">
    <property type="entry name" value="SDR_c"/>
    <property type="match status" value="1"/>
</dbReference>
<comment type="similarity">
    <text evidence="1">Belongs to the short-chain dehydrogenases/reductases (SDR) family.</text>
</comment>
<dbReference type="Proteomes" id="UP000562929">
    <property type="component" value="Unassembled WGS sequence"/>
</dbReference>
<dbReference type="GO" id="GO:0016616">
    <property type="term" value="F:oxidoreductase activity, acting on the CH-OH group of donors, NAD or NADP as acceptor"/>
    <property type="evidence" value="ECO:0007669"/>
    <property type="project" value="TreeGrafter"/>
</dbReference>
<evidence type="ECO:0000313" key="5">
    <source>
        <dbReference type="EMBL" id="KAF4595292.1"/>
    </source>
</evidence>
<dbReference type="GO" id="GO:0048038">
    <property type="term" value="F:quinone binding"/>
    <property type="evidence" value="ECO:0007669"/>
    <property type="project" value="TreeGrafter"/>
</dbReference>
<comment type="caution">
    <text evidence="5">The sequence shown here is derived from an EMBL/GenBank/DDBJ whole genome shotgun (WGS) entry which is preliminary data.</text>
</comment>
<dbReference type="PRINTS" id="PR00080">
    <property type="entry name" value="SDRFAMILY"/>
</dbReference>
<keyword evidence="2" id="KW-0521">NADP</keyword>
<name>A0A8H4QD52_9HYPO</name>
<accession>A0A8H4QD52</accession>
<dbReference type="GO" id="GO:0006633">
    <property type="term" value="P:fatty acid biosynthetic process"/>
    <property type="evidence" value="ECO:0007669"/>
    <property type="project" value="TreeGrafter"/>
</dbReference>